<evidence type="ECO:0000313" key="3">
    <source>
        <dbReference type="Proteomes" id="UP000279422"/>
    </source>
</evidence>
<dbReference type="Proteomes" id="UP000279422">
    <property type="component" value="Unassembled WGS sequence"/>
</dbReference>
<dbReference type="AlphaFoldDB" id="A0A497E415"/>
<gene>
    <name evidence="2" type="ORF">DRJ00_07435</name>
</gene>
<evidence type="ECO:0000259" key="1">
    <source>
        <dbReference type="Pfam" id="PF00535"/>
    </source>
</evidence>
<feature type="domain" description="Glycosyltransferase 2-like" evidence="1">
    <location>
        <begin position="14"/>
        <end position="144"/>
    </location>
</feature>
<protein>
    <submittedName>
        <fullName evidence="2">Glycosyltransferase family 2 protein</fullName>
    </submittedName>
</protein>
<dbReference type="Pfam" id="PF00535">
    <property type="entry name" value="Glycos_transf_2"/>
    <property type="match status" value="1"/>
</dbReference>
<accession>A0A497E415</accession>
<dbReference type="InterPro" id="IPR029044">
    <property type="entry name" value="Nucleotide-diphossugar_trans"/>
</dbReference>
<reference evidence="2 3" key="1">
    <citation type="submission" date="2018-06" db="EMBL/GenBank/DDBJ databases">
        <title>Extensive metabolic versatility and redundancy in microbially diverse, dynamic hydrothermal sediments.</title>
        <authorList>
            <person name="Dombrowski N."/>
            <person name="Teske A."/>
            <person name="Baker B.J."/>
        </authorList>
    </citation>
    <scope>NUCLEOTIDE SEQUENCE [LARGE SCALE GENOMIC DNA]</scope>
    <source>
        <strain evidence="2">B47_G16</strain>
    </source>
</reference>
<keyword evidence="2" id="KW-0808">Transferase</keyword>
<dbReference type="SUPFAM" id="SSF53448">
    <property type="entry name" value="Nucleotide-diphospho-sugar transferases"/>
    <property type="match status" value="1"/>
</dbReference>
<name>A0A497E415_UNCAE</name>
<dbReference type="InterPro" id="IPR001173">
    <property type="entry name" value="Glyco_trans_2-like"/>
</dbReference>
<dbReference type="Gene3D" id="3.90.550.10">
    <property type="entry name" value="Spore Coat Polysaccharide Biosynthesis Protein SpsA, Chain A"/>
    <property type="match status" value="1"/>
</dbReference>
<dbReference type="EMBL" id="QMPZ01000137">
    <property type="protein sequence ID" value="RLE07825.1"/>
    <property type="molecule type" value="Genomic_DNA"/>
</dbReference>
<dbReference type="PANTHER" id="PTHR43685:SF3">
    <property type="entry name" value="SLR2126 PROTEIN"/>
    <property type="match status" value="1"/>
</dbReference>
<organism evidence="2 3">
    <name type="scientific">Aerophobetes bacterium</name>
    <dbReference type="NCBI Taxonomy" id="2030807"/>
    <lineage>
        <taxon>Bacteria</taxon>
        <taxon>Candidatus Aerophobota</taxon>
    </lineage>
</organism>
<proteinExistence type="predicted"/>
<dbReference type="InterPro" id="IPR050834">
    <property type="entry name" value="Glycosyltransf_2"/>
</dbReference>
<sequence>MVSTIRSKEVIEASVVIPSYNRKWILKKALEALSNQTYPPDKYEIILLDDGSTDGTEQMVRSLHLPCHLRYLKNRQRMGLPKTRNRGIREARGEIIIFTDSDVIVLPDFIEQHLSYHRKYKGVIVNGELIQISSLDQVGKKRKGIFDISFSPFDTANVSVKRNFLIEVGLFDETLAPYGWQDIELGYRLIKRGLKKKKNRNAVGYHYKTAKNSFNDLSFLCEKEKMRGISGALFYKKFPELKVKLATQCNPLFAFSFIGKWIDEKESGRKILEFSEKHKINWLYSSLVKLVGCHYYLQGFKETMKKMEDR</sequence>
<comment type="caution">
    <text evidence="2">The sequence shown here is derived from an EMBL/GenBank/DDBJ whole genome shotgun (WGS) entry which is preliminary data.</text>
</comment>
<dbReference type="GO" id="GO:0016740">
    <property type="term" value="F:transferase activity"/>
    <property type="evidence" value="ECO:0007669"/>
    <property type="project" value="UniProtKB-KW"/>
</dbReference>
<evidence type="ECO:0000313" key="2">
    <source>
        <dbReference type="EMBL" id="RLE07825.1"/>
    </source>
</evidence>
<dbReference type="PANTHER" id="PTHR43685">
    <property type="entry name" value="GLYCOSYLTRANSFERASE"/>
    <property type="match status" value="1"/>
</dbReference>